<evidence type="ECO:0000256" key="4">
    <source>
        <dbReference type="SAM" id="MobiDB-lite"/>
    </source>
</evidence>
<protein>
    <recommendedName>
        <fullName evidence="5">Homeobox domain-containing protein</fullName>
    </recommendedName>
</protein>
<dbReference type="Pfam" id="PF00046">
    <property type="entry name" value="Homeodomain"/>
    <property type="match status" value="1"/>
</dbReference>
<sequence>MSNAENTSEKSEKWKSVTDPKKVLEAYYSEGNYYHYGDIVELAQMTGLSHKNVRDTLCRFRKRDEKAGKFVPPPPRQQNEFSDEQREILEDTFEKHPLMGQWTPEKTREICEITGLKVKQVNNWLCHQRRKLDGRGNEKDRRRRRMIKLEKIRLGTARVSAFSPPELDLMEALHLKAELAEIGGKQFKIPYGELVEKTGKDRKKIRDWFSKRKLRDKNFVKLMENQKIEQIQNEEIEDEPSGSNQEPTPPNDLHQNLQTILNSLIFPDNPI</sequence>
<dbReference type="GO" id="GO:0005634">
    <property type="term" value="C:nucleus"/>
    <property type="evidence" value="ECO:0007669"/>
    <property type="project" value="UniProtKB-SubCell"/>
</dbReference>
<feature type="domain" description="Homeobox" evidence="5">
    <location>
        <begin position="72"/>
        <end position="135"/>
    </location>
</feature>
<dbReference type="InterPro" id="IPR057077">
    <property type="entry name" value="HTH_72"/>
</dbReference>
<name>A0AAE9INI8_CAEBR</name>
<evidence type="ECO:0000256" key="3">
    <source>
        <dbReference type="RuleBase" id="RU000682"/>
    </source>
</evidence>
<dbReference type="AlphaFoldDB" id="A0AAE9INI8"/>
<evidence type="ECO:0000256" key="2">
    <source>
        <dbReference type="PROSITE-ProRule" id="PRU00108"/>
    </source>
</evidence>
<dbReference type="SMART" id="SM00389">
    <property type="entry name" value="HOX"/>
    <property type="match status" value="1"/>
</dbReference>
<feature type="region of interest" description="Disordered" evidence="4">
    <location>
        <begin position="230"/>
        <end position="254"/>
    </location>
</feature>
<dbReference type="EMBL" id="CP090893">
    <property type="protein sequence ID" value="ULT98921.1"/>
    <property type="molecule type" value="Genomic_DNA"/>
</dbReference>
<dbReference type="PROSITE" id="PS50071">
    <property type="entry name" value="HOMEOBOX_2"/>
    <property type="match status" value="1"/>
</dbReference>
<dbReference type="SUPFAM" id="SSF46689">
    <property type="entry name" value="Homeodomain-like"/>
    <property type="match status" value="1"/>
</dbReference>
<evidence type="ECO:0000313" key="6">
    <source>
        <dbReference type="EMBL" id="ULT98921.1"/>
    </source>
</evidence>
<dbReference type="Pfam" id="PF23739">
    <property type="entry name" value="HTH_72"/>
    <property type="match status" value="1"/>
</dbReference>
<accession>A0AAE9INI8</accession>
<organism evidence="6 7">
    <name type="scientific">Caenorhabditis briggsae</name>
    <dbReference type="NCBI Taxonomy" id="6238"/>
    <lineage>
        <taxon>Eukaryota</taxon>
        <taxon>Metazoa</taxon>
        <taxon>Ecdysozoa</taxon>
        <taxon>Nematoda</taxon>
        <taxon>Chromadorea</taxon>
        <taxon>Rhabditida</taxon>
        <taxon>Rhabditina</taxon>
        <taxon>Rhabditomorpha</taxon>
        <taxon>Rhabditoidea</taxon>
        <taxon>Rhabditidae</taxon>
        <taxon>Peloderinae</taxon>
        <taxon>Caenorhabditis</taxon>
    </lineage>
</organism>
<gene>
    <name evidence="6" type="ORF">L3Y34_000340</name>
</gene>
<evidence type="ECO:0000313" key="7">
    <source>
        <dbReference type="Proteomes" id="UP000827892"/>
    </source>
</evidence>
<dbReference type="CDD" id="cd00086">
    <property type="entry name" value="homeodomain"/>
    <property type="match status" value="1"/>
</dbReference>
<dbReference type="GO" id="GO:0003677">
    <property type="term" value="F:DNA binding"/>
    <property type="evidence" value="ECO:0007669"/>
    <property type="project" value="UniProtKB-UniRule"/>
</dbReference>
<dbReference type="Gene3D" id="1.10.10.60">
    <property type="entry name" value="Homeodomain-like"/>
    <property type="match status" value="1"/>
</dbReference>
<dbReference type="Proteomes" id="UP000827892">
    <property type="component" value="Chromosome III"/>
</dbReference>
<keyword evidence="2 3" id="KW-0371">Homeobox</keyword>
<comment type="subcellular location">
    <subcellularLocation>
        <location evidence="1 2 3">Nucleus</location>
    </subcellularLocation>
</comment>
<dbReference type="OMA" id="YYHYGDI"/>
<dbReference type="FunFam" id="1.10.10.60:FF:000829">
    <property type="match status" value="1"/>
</dbReference>
<evidence type="ECO:0000259" key="5">
    <source>
        <dbReference type="PROSITE" id="PS50071"/>
    </source>
</evidence>
<dbReference type="Pfam" id="PF23737">
    <property type="entry name" value="HTH_71"/>
    <property type="match status" value="1"/>
</dbReference>
<dbReference type="InterPro" id="IPR009057">
    <property type="entry name" value="Homeodomain-like_sf"/>
</dbReference>
<keyword evidence="2 3" id="KW-0238">DNA-binding</keyword>
<feature type="DNA-binding region" description="Homeobox" evidence="2">
    <location>
        <begin position="74"/>
        <end position="136"/>
    </location>
</feature>
<reference evidence="6 7" key="1">
    <citation type="submission" date="2022-05" db="EMBL/GenBank/DDBJ databases">
        <title>Chromosome-level reference genomes for two strains of Caenorhabditis briggsae: an improved platform for comparative genomics.</title>
        <authorList>
            <person name="Stevens L."/>
            <person name="Andersen E.C."/>
        </authorList>
    </citation>
    <scope>NUCLEOTIDE SEQUENCE [LARGE SCALE GENOMIC DNA]</scope>
    <source>
        <strain evidence="6">QX1410_ONT</strain>
        <tissue evidence="6">Whole-organism</tissue>
    </source>
</reference>
<evidence type="ECO:0000256" key="1">
    <source>
        <dbReference type="ARBA" id="ARBA00004123"/>
    </source>
</evidence>
<dbReference type="InterPro" id="IPR001356">
    <property type="entry name" value="HD"/>
</dbReference>
<dbReference type="InterPro" id="IPR057076">
    <property type="entry name" value="HTH_71"/>
</dbReference>
<proteinExistence type="predicted"/>
<dbReference type="KEGG" id="cbr:CBG_00500"/>
<keyword evidence="2 3" id="KW-0539">Nucleus</keyword>